<feature type="compositionally biased region" description="Low complexity" evidence="1">
    <location>
        <begin position="560"/>
        <end position="569"/>
    </location>
</feature>
<accession>A0A939BRM8</accession>
<evidence type="ECO:0000313" key="3">
    <source>
        <dbReference type="Proteomes" id="UP000717624"/>
    </source>
</evidence>
<dbReference type="Gene3D" id="1.10.510.10">
    <property type="entry name" value="Transferase(Phosphotransferase) domain 1"/>
    <property type="match status" value="1"/>
</dbReference>
<feature type="compositionally biased region" description="Low complexity" evidence="1">
    <location>
        <begin position="315"/>
        <end position="326"/>
    </location>
</feature>
<dbReference type="SUPFAM" id="SSF56112">
    <property type="entry name" value="Protein kinase-like (PK-like)"/>
    <property type="match status" value="1"/>
</dbReference>
<feature type="compositionally biased region" description="Low complexity" evidence="1">
    <location>
        <begin position="499"/>
        <end position="533"/>
    </location>
</feature>
<dbReference type="Proteomes" id="UP000717624">
    <property type="component" value="Unassembled WGS sequence"/>
</dbReference>
<dbReference type="AlphaFoldDB" id="A0A939BRM8"/>
<evidence type="ECO:0008006" key="4">
    <source>
        <dbReference type="Google" id="ProtNLM"/>
    </source>
</evidence>
<dbReference type="RefSeq" id="WP_204517519.1">
    <property type="nucleotide sequence ID" value="NZ_BAABIN010000033.1"/>
</dbReference>
<dbReference type="PANTHER" id="PTHR37841:SF1">
    <property type="entry name" value="DUF3298 DOMAIN-CONTAINING PROTEIN"/>
    <property type="match status" value="1"/>
</dbReference>
<organism evidence="2 3">
    <name type="scientific">Brevibacillus fulvus</name>
    <dbReference type="NCBI Taxonomy" id="1125967"/>
    <lineage>
        <taxon>Bacteria</taxon>
        <taxon>Bacillati</taxon>
        <taxon>Bacillota</taxon>
        <taxon>Bacilli</taxon>
        <taxon>Bacillales</taxon>
        <taxon>Paenibacillaceae</taxon>
        <taxon>Brevibacillus</taxon>
    </lineage>
</organism>
<dbReference type="Pfam" id="PF14903">
    <property type="entry name" value="WG_beta_rep"/>
    <property type="match status" value="2"/>
</dbReference>
<protein>
    <recommendedName>
        <fullName evidence="4">Protein kinase domain-containing protein</fullName>
    </recommendedName>
</protein>
<evidence type="ECO:0000256" key="1">
    <source>
        <dbReference type="SAM" id="MobiDB-lite"/>
    </source>
</evidence>
<feature type="region of interest" description="Disordered" evidence="1">
    <location>
        <begin position="312"/>
        <end position="342"/>
    </location>
</feature>
<feature type="compositionally biased region" description="Basic and acidic residues" evidence="1">
    <location>
        <begin position="534"/>
        <end position="559"/>
    </location>
</feature>
<keyword evidence="3" id="KW-1185">Reference proteome</keyword>
<dbReference type="InterPro" id="IPR032774">
    <property type="entry name" value="WG_beta_rep"/>
</dbReference>
<comment type="caution">
    <text evidence="2">The sequence shown here is derived from an EMBL/GenBank/DDBJ whole genome shotgun (WGS) entry which is preliminary data.</text>
</comment>
<dbReference type="EMBL" id="JAFBEB010000003">
    <property type="protein sequence ID" value="MBM7589802.1"/>
    <property type="molecule type" value="Genomic_DNA"/>
</dbReference>
<dbReference type="PANTHER" id="PTHR37841">
    <property type="entry name" value="GLR2918 PROTEIN"/>
    <property type="match status" value="1"/>
</dbReference>
<reference evidence="2" key="1">
    <citation type="submission" date="2021-01" db="EMBL/GenBank/DDBJ databases">
        <title>Genomic Encyclopedia of Type Strains, Phase IV (KMG-IV): sequencing the most valuable type-strain genomes for metagenomic binning, comparative biology and taxonomic classification.</title>
        <authorList>
            <person name="Goeker M."/>
        </authorList>
    </citation>
    <scope>NUCLEOTIDE SEQUENCE</scope>
    <source>
        <strain evidence="2">DSM 25523</strain>
    </source>
</reference>
<gene>
    <name evidence="2" type="ORF">JOD01_001402</name>
</gene>
<sequence>MAFKPNVGEEITLGGITYTVGEHPMAPGIPYGQEGRQGTVYQLIPKIETSTGWKAMKVFRSHYRHPKLVYLSEQLGKYAQMPGLLACERFVVTPQQNGELLSQYRELIYAVVMPWIEGPTWMDMILEKREISKRDSLLLARSLAKVLSGMEQRGLAHCDLSGANIILPRMVKDSIEDGFSYVELVDVEQMYTPQLDQPDVLLGASPGYDSIYSRHTEQWNHDADRFAGAVLLAEMLGWSDPQVRDMAWGDSYFMPEEVQGENERYEVLRESLRTHWGEAVGSLFEQAWNSQQLNECPTFGEWLLELMELDHHRPAPSSSTSSPAQSWMPPLPPIEPAQTAQPEQPVNTVSAYLQLEQGKELEKQGKLEAALDVYRSLQRTLPFNHALAQDLVMMVHELEARIEARRLLGQREEKPLAEEPPQRGKRKIWLISAVSVLLVFGCAGYAWSQIEAKKAAEAAKQQEAQQKLQELFAQQQEEERKQQEAAQLAAARQAEQAAKQQAEQTAARQAAEAQKQQQELPEQQTRTAQQQAEEAAKQAEAEARKKQQAELAAAKERARQSALRQQQQKKQAQLQAQKQAELKQLQQQKQLAEQKRQQEMASGANLIAKQKSGLWGYVKRNELGQEQVVIPYQYDFAAPFSEGLGMVKKNGQFGYVNTGGQVAIPLRYDWATSFKNGRATVKQNGENLVINKNGEVVK</sequence>
<name>A0A939BRM8_9BACL</name>
<dbReference type="InterPro" id="IPR011009">
    <property type="entry name" value="Kinase-like_dom_sf"/>
</dbReference>
<feature type="region of interest" description="Disordered" evidence="1">
    <location>
        <begin position="499"/>
        <end position="569"/>
    </location>
</feature>
<evidence type="ECO:0000313" key="2">
    <source>
        <dbReference type="EMBL" id="MBM7589802.1"/>
    </source>
</evidence>
<proteinExistence type="predicted"/>